<feature type="non-terminal residue" evidence="2">
    <location>
        <position position="113"/>
    </location>
</feature>
<proteinExistence type="predicted"/>
<comment type="caution">
    <text evidence="2">The sequence shown here is derived from an EMBL/GenBank/DDBJ whole genome shotgun (WGS) entry which is preliminary data.</text>
</comment>
<dbReference type="EMBL" id="VZZY01001036">
    <property type="protein sequence ID" value="NXW53588.1"/>
    <property type="molecule type" value="Genomic_DNA"/>
</dbReference>
<gene>
    <name evidence="2" type="primary">Ankrd11_0</name>
    <name evidence="2" type="ORF">EURGUL_R04217</name>
</gene>
<dbReference type="PROSITE" id="PS50297">
    <property type="entry name" value="ANK_REP_REGION"/>
    <property type="match status" value="2"/>
</dbReference>
<dbReference type="InterPro" id="IPR042334">
    <property type="entry name" value="ANKRD31"/>
</dbReference>
<dbReference type="AlphaFoldDB" id="A0A7L4CV25"/>
<evidence type="ECO:0000313" key="2">
    <source>
        <dbReference type="EMBL" id="NXW53588.1"/>
    </source>
</evidence>
<dbReference type="InterPro" id="IPR002110">
    <property type="entry name" value="Ankyrin_rpt"/>
</dbReference>
<dbReference type="Gene3D" id="1.25.40.20">
    <property type="entry name" value="Ankyrin repeat-containing domain"/>
    <property type="match status" value="2"/>
</dbReference>
<dbReference type="PANTHER" id="PTHR24176:SF14">
    <property type="entry name" value="ANKYRIN REPEAT DOMAIN-CONTAINING PROTEIN 31"/>
    <property type="match status" value="1"/>
</dbReference>
<keyword evidence="1" id="KW-0040">ANK repeat</keyword>
<dbReference type="OrthoDB" id="366390at2759"/>
<feature type="repeat" description="ANK" evidence="1">
    <location>
        <begin position="59"/>
        <end position="91"/>
    </location>
</feature>
<organism evidence="2 3">
    <name type="scientific">Eurystomus gularis</name>
    <dbReference type="NCBI Taxonomy" id="325343"/>
    <lineage>
        <taxon>Eukaryota</taxon>
        <taxon>Metazoa</taxon>
        <taxon>Chordata</taxon>
        <taxon>Craniata</taxon>
        <taxon>Vertebrata</taxon>
        <taxon>Euteleostomi</taxon>
        <taxon>Archelosauria</taxon>
        <taxon>Archosauria</taxon>
        <taxon>Dinosauria</taxon>
        <taxon>Saurischia</taxon>
        <taxon>Theropoda</taxon>
        <taxon>Coelurosauria</taxon>
        <taxon>Aves</taxon>
        <taxon>Neognathae</taxon>
        <taxon>Neoaves</taxon>
        <taxon>Telluraves</taxon>
        <taxon>Coraciimorphae</taxon>
        <taxon>Coraciiformes</taxon>
        <taxon>Coraciidae</taxon>
        <taxon>Eurystomus</taxon>
    </lineage>
</organism>
<keyword evidence="3" id="KW-1185">Reference proteome</keyword>
<dbReference type="InterPro" id="IPR036770">
    <property type="entry name" value="Ankyrin_rpt-contain_sf"/>
</dbReference>
<reference evidence="2 3" key="1">
    <citation type="submission" date="2019-09" db="EMBL/GenBank/DDBJ databases">
        <title>Bird 10,000 Genomes (B10K) Project - Family phase.</title>
        <authorList>
            <person name="Zhang G."/>
        </authorList>
    </citation>
    <scope>NUCLEOTIDE SEQUENCE [LARGE SCALE GENOMIC DNA]</scope>
    <source>
        <strain evidence="2">B10K-DU-002-51</strain>
        <tissue evidence="2">Muscle</tissue>
    </source>
</reference>
<dbReference type="PROSITE" id="PS50088">
    <property type="entry name" value="ANK_REPEAT"/>
    <property type="match status" value="2"/>
</dbReference>
<dbReference type="PANTHER" id="PTHR24176">
    <property type="entry name" value="ANKYRIN REPEAT DOMAIN-CONTAINING PROTEIN 31-RELATED"/>
    <property type="match status" value="1"/>
</dbReference>
<evidence type="ECO:0000256" key="1">
    <source>
        <dbReference type="PROSITE-ProRule" id="PRU00023"/>
    </source>
</evidence>
<protein>
    <submittedName>
        <fullName evidence="2">ANR11 protein</fullName>
    </submittedName>
</protein>
<name>A0A7L4CV25_9AVES</name>
<feature type="non-terminal residue" evidence="2">
    <location>
        <position position="1"/>
    </location>
</feature>
<feature type="repeat" description="ANK" evidence="1">
    <location>
        <begin position="26"/>
        <end position="58"/>
    </location>
</feature>
<evidence type="ECO:0000313" key="3">
    <source>
        <dbReference type="Proteomes" id="UP000541249"/>
    </source>
</evidence>
<sequence>QEAFCRNYVNLVCPLSLSTIHRRNIYGETLLHRAVAHQDLELTRNIIRAGGNVNVKDNVGWTALHTASAEGCYEIANELLKAGTDVNARGNEQVTPLQAAVKEGHYEVYSTLN</sequence>
<dbReference type="SMART" id="SM00248">
    <property type="entry name" value="ANK"/>
    <property type="match status" value="2"/>
</dbReference>
<dbReference type="SUPFAM" id="SSF48403">
    <property type="entry name" value="Ankyrin repeat"/>
    <property type="match status" value="1"/>
</dbReference>
<accession>A0A7L4CV25</accession>
<dbReference type="Proteomes" id="UP000541249">
    <property type="component" value="Unassembled WGS sequence"/>
</dbReference>
<dbReference type="Pfam" id="PF12796">
    <property type="entry name" value="Ank_2"/>
    <property type="match status" value="1"/>
</dbReference>